<feature type="signal peptide" evidence="7">
    <location>
        <begin position="1"/>
        <end position="23"/>
    </location>
</feature>
<feature type="active site" description="Proton donor" evidence="6">
    <location>
        <position position="307"/>
    </location>
</feature>
<dbReference type="PANTHER" id="PTHR22600:SF57">
    <property type="entry name" value="BETA-N-ACETYLHEXOSAMINIDASE"/>
    <property type="match status" value="1"/>
</dbReference>
<evidence type="ECO:0000256" key="5">
    <source>
        <dbReference type="ARBA" id="ARBA00023295"/>
    </source>
</evidence>
<keyword evidence="4" id="KW-0378">Hydrolase</keyword>
<protein>
    <recommendedName>
        <fullName evidence="3">beta-N-acetylhexosaminidase</fullName>
        <ecNumber evidence="3">3.2.1.52</ecNumber>
    </recommendedName>
</protein>
<evidence type="ECO:0000313" key="10">
    <source>
        <dbReference type="EMBL" id="PUZ25649.1"/>
    </source>
</evidence>
<reference evidence="10 11" key="1">
    <citation type="submission" date="2018-04" db="EMBL/GenBank/DDBJ databases">
        <title>Chitinophaga fuyangensis sp. nov., isolated from soil in a chemical factory.</title>
        <authorList>
            <person name="Chen K."/>
        </authorList>
    </citation>
    <scope>NUCLEOTIDE SEQUENCE [LARGE SCALE GENOMIC DNA]</scope>
    <source>
        <strain evidence="10 11">LY-1</strain>
    </source>
</reference>
<feature type="domain" description="Beta-hexosaminidase bacterial type N-terminal" evidence="9">
    <location>
        <begin position="31"/>
        <end position="144"/>
    </location>
</feature>
<dbReference type="InterPro" id="IPR017853">
    <property type="entry name" value="GH"/>
</dbReference>
<dbReference type="Pfam" id="PF02838">
    <property type="entry name" value="Glyco_hydro_20b"/>
    <property type="match status" value="1"/>
</dbReference>
<comment type="similarity">
    <text evidence="2">Belongs to the glycosyl hydrolase 20 family.</text>
</comment>
<dbReference type="EC" id="3.2.1.52" evidence="3"/>
<dbReference type="Proteomes" id="UP000244450">
    <property type="component" value="Unassembled WGS sequence"/>
</dbReference>
<evidence type="ECO:0000313" key="11">
    <source>
        <dbReference type="Proteomes" id="UP000244450"/>
    </source>
</evidence>
<keyword evidence="11" id="KW-1185">Reference proteome</keyword>
<feature type="chain" id="PRO_5015563065" description="beta-N-acetylhexosaminidase" evidence="7">
    <location>
        <begin position="24"/>
        <end position="532"/>
    </location>
</feature>
<dbReference type="InterPro" id="IPR029018">
    <property type="entry name" value="Hex-like_dom2"/>
</dbReference>
<keyword evidence="7" id="KW-0732">Signal</keyword>
<dbReference type="AlphaFoldDB" id="A0A2T7BH93"/>
<comment type="caution">
    <text evidence="10">The sequence shown here is derived from an EMBL/GenBank/DDBJ whole genome shotgun (WGS) entry which is preliminary data.</text>
</comment>
<dbReference type="Pfam" id="PF00728">
    <property type="entry name" value="Glyco_hydro_20"/>
    <property type="match status" value="1"/>
</dbReference>
<dbReference type="InterPro" id="IPR025705">
    <property type="entry name" value="Beta_hexosaminidase_sua/sub"/>
</dbReference>
<keyword evidence="5" id="KW-0326">Glycosidase</keyword>
<gene>
    <name evidence="10" type="ORF">DCC81_15370</name>
</gene>
<dbReference type="GO" id="GO:0004563">
    <property type="term" value="F:beta-N-acetylhexosaminidase activity"/>
    <property type="evidence" value="ECO:0007669"/>
    <property type="project" value="UniProtKB-EC"/>
</dbReference>
<evidence type="ECO:0000256" key="3">
    <source>
        <dbReference type="ARBA" id="ARBA00012663"/>
    </source>
</evidence>
<feature type="domain" description="Glycoside hydrolase family 20 catalytic" evidence="8">
    <location>
        <begin position="150"/>
        <end position="482"/>
    </location>
</feature>
<evidence type="ECO:0000256" key="7">
    <source>
        <dbReference type="SAM" id="SignalP"/>
    </source>
</evidence>
<dbReference type="EMBL" id="QCYK01000002">
    <property type="protein sequence ID" value="PUZ25649.1"/>
    <property type="molecule type" value="Genomic_DNA"/>
</dbReference>
<evidence type="ECO:0000256" key="6">
    <source>
        <dbReference type="PIRSR" id="PIRSR625705-1"/>
    </source>
</evidence>
<comment type="catalytic activity">
    <reaction evidence="1">
        <text>Hydrolysis of terminal non-reducing N-acetyl-D-hexosamine residues in N-acetyl-beta-D-hexosaminides.</text>
        <dbReference type="EC" id="3.2.1.52"/>
    </reaction>
</comment>
<dbReference type="SUPFAM" id="SSF55545">
    <property type="entry name" value="beta-N-acetylhexosaminidase-like domain"/>
    <property type="match status" value="1"/>
</dbReference>
<accession>A0A2T7BH93</accession>
<dbReference type="InterPro" id="IPR015882">
    <property type="entry name" value="HEX_bac_N"/>
</dbReference>
<proteinExistence type="inferred from homology"/>
<dbReference type="SUPFAM" id="SSF51445">
    <property type="entry name" value="(Trans)glycosidases"/>
    <property type="match status" value="1"/>
</dbReference>
<organism evidence="10 11">
    <name type="scientific">Chitinophaga parva</name>
    <dbReference type="NCBI Taxonomy" id="2169414"/>
    <lineage>
        <taxon>Bacteria</taxon>
        <taxon>Pseudomonadati</taxon>
        <taxon>Bacteroidota</taxon>
        <taxon>Chitinophagia</taxon>
        <taxon>Chitinophagales</taxon>
        <taxon>Chitinophagaceae</taxon>
        <taxon>Chitinophaga</taxon>
    </lineage>
</organism>
<dbReference type="CDD" id="cd06563">
    <property type="entry name" value="GH20_chitobiase-like"/>
    <property type="match status" value="1"/>
</dbReference>
<dbReference type="GO" id="GO:0030203">
    <property type="term" value="P:glycosaminoglycan metabolic process"/>
    <property type="evidence" value="ECO:0007669"/>
    <property type="project" value="TreeGrafter"/>
</dbReference>
<dbReference type="GO" id="GO:0005975">
    <property type="term" value="P:carbohydrate metabolic process"/>
    <property type="evidence" value="ECO:0007669"/>
    <property type="project" value="InterPro"/>
</dbReference>
<evidence type="ECO:0000256" key="1">
    <source>
        <dbReference type="ARBA" id="ARBA00001231"/>
    </source>
</evidence>
<evidence type="ECO:0000256" key="2">
    <source>
        <dbReference type="ARBA" id="ARBA00006285"/>
    </source>
</evidence>
<dbReference type="PRINTS" id="PR00738">
    <property type="entry name" value="GLHYDRLASE20"/>
</dbReference>
<dbReference type="InterPro" id="IPR015883">
    <property type="entry name" value="Glyco_hydro_20_cat"/>
</dbReference>
<sequence>MILMMKKHLLTALALLTAATTFAQEALQKAPAIIPAPRKITVTSGSLALPAHVLFTTPANDLAPQLVYINDMLGGSAAYPVELSLTGNPQDAAGYKLHIDRTGIKITGNDKDGLFNGLVTLLQLCKTNTAANGSITLPCLDLDDVPSTRWRGFMLDEARHFFGKAAVKQLLDWMAFYKLNRFHWHLSDAQGWRIAIQQYPKLTSIGGTGNFTDSTAAARFYTQDDIREIVAYAKTRNIEIIPEIDMPGHASAATRAYPELSGGNAPGGYDGFTFNPAAEYTYQFLGNVTRELLQLFPFHTIHIGGDEVALGIKAWENNAAVQQMMQQQGFHELKEVEAYFLKRIADTVIAQGGSVFAWDEAASGNLPSTDAGIMWWRQNITQSLMDAQERYNVVYCPRLPFYFDFIQDSTHVSGRTWGKEKLYNRYSDVYNFPADPAFANLVPRHPFGMQANLWTETVITGKRLQFLVFPRLAAFSEAAWTEAFRKNLDAFNLRLQQHLPLYDQAGIYYYDPFDPHKHAEPVDVPVKPQVND</sequence>
<evidence type="ECO:0000259" key="9">
    <source>
        <dbReference type="Pfam" id="PF02838"/>
    </source>
</evidence>
<dbReference type="PANTHER" id="PTHR22600">
    <property type="entry name" value="BETA-HEXOSAMINIDASE"/>
    <property type="match status" value="1"/>
</dbReference>
<dbReference type="GO" id="GO:0016020">
    <property type="term" value="C:membrane"/>
    <property type="evidence" value="ECO:0007669"/>
    <property type="project" value="TreeGrafter"/>
</dbReference>
<dbReference type="Gene3D" id="3.20.20.80">
    <property type="entry name" value="Glycosidases"/>
    <property type="match status" value="1"/>
</dbReference>
<evidence type="ECO:0000256" key="4">
    <source>
        <dbReference type="ARBA" id="ARBA00022801"/>
    </source>
</evidence>
<name>A0A2T7BH93_9BACT</name>
<dbReference type="Gene3D" id="3.30.379.10">
    <property type="entry name" value="Chitobiase/beta-hexosaminidase domain 2-like"/>
    <property type="match status" value="1"/>
</dbReference>
<evidence type="ECO:0000259" key="8">
    <source>
        <dbReference type="Pfam" id="PF00728"/>
    </source>
</evidence>